<dbReference type="InterPro" id="IPR040815">
    <property type="entry name" value="Nas2_N"/>
</dbReference>
<evidence type="ECO:0008006" key="8">
    <source>
        <dbReference type="Google" id="ProtNLM"/>
    </source>
</evidence>
<evidence type="ECO:0000259" key="5">
    <source>
        <dbReference type="Pfam" id="PF18265"/>
    </source>
</evidence>
<dbReference type="InterPro" id="IPR036034">
    <property type="entry name" value="PDZ_sf"/>
</dbReference>
<dbReference type="Pfam" id="PF17820">
    <property type="entry name" value="PDZ_6"/>
    <property type="match status" value="1"/>
</dbReference>
<keyword evidence="7" id="KW-1185">Reference proteome</keyword>
<feature type="region of interest" description="Disordered" evidence="3">
    <location>
        <begin position="97"/>
        <end position="132"/>
    </location>
</feature>
<dbReference type="GO" id="GO:0070682">
    <property type="term" value="P:proteasome regulatory particle assembly"/>
    <property type="evidence" value="ECO:0007669"/>
    <property type="project" value="InterPro"/>
</dbReference>
<dbReference type="EMBL" id="KN558910">
    <property type="protein sequence ID" value="KHJ86979.1"/>
    <property type="molecule type" value="Genomic_DNA"/>
</dbReference>
<dbReference type="Proteomes" id="UP000053660">
    <property type="component" value="Unassembled WGS sequence"/>
</dbReference>
<feature type="compositionally biased region" description="Basic and acidic residues" evidence="3">
    <location>
        <begin position="293"/>
        <end position="303"/>
    </location>
</feature>
<evidence type="ECO:0000313" key="7">
    <source>
        <dbReference type="Proteomes" id="UP000053660"/>
    </source>
</evidence>
<organism evidence="6 7">
    <name type="scientific">Oesophagostomum dentatum</name>
    <name type="common">Nodular worm</name>
    <dbReference type="NCBI Taxonomy" id="61180"/>
    <lineage>
        <taxon>Eukaryota</taxon>
        <taxon>Metazoa</taxon>
        <taxon>Ecdysozoa</taxon>
        <taxon>Nematoda</taxon>
        <taxon>Chromadorea</taxon>
        <taxon>Rhabditida</taxon>
        <taxon>Rhabditina</taxon>
        <taxon>Rhabditomorpha</taxon>
        <taxon>Strongyloidea</taxon>
        <taxon>Strongylidae</taxon>
        <taxon>Oesophagostomum</taxon>
    </lineage>
</organism>
<feature type="domain" description="Nas2 N-terminal" evidence="5">
    <location>
        <begin position="8"/>
        <end position="66"/>
    </location>
</feature>
<dbReference type="Gene3D" id="6.10.140.1710">
    <property type="match status" value="2"/>
</dbReference>
<name>A0A0B1SPV1_OESDE</name>
<proteinExistence type="inferred from homology"/>
<evidence type="ECO:0000256" key="1">
    <source>
        <dbReference type="ARBA" id="ARBA00005256"/>
    </source>
</evidence>
<feature type="compositionally biased region" description="Basic and acidic residues" evidence="3">
    <location>
        <begin position="119"/>
        <end position="131"/>
    </location>
</feature>
<evidence type="ECO:0000313" key="6">
    <source>
        <dbReference type="EMBL" id="KHJ86979.1"/>
    </source>
</evidence>
<reference evidence="6 7" key="1">
    <citation type="submission" date="2014-03" db="EMBL/GenBank/DDBJ databases">
        <title>Draft genome of the hookworm Oesophagostomum dentatum.</title>
        <authorList>
            <person name="Mitreva M."/>
        </authorList>
    </citation>
    <scope>NUCLEOTIDE SEQUENCE [LARGE SCALE GENOMIC DNA]</scope>
    <source>
        <strain evidence="6 7">OD-Hann</strain>
    </source>
</reference>
<protein>
    <recommendedName>
        <fullName evidence="8">Nas2 N-terminal domain-containing protein</fullName>
    </recommendedName>
</protein>
<evidence type="ECO:0000256" key="2">
    <source>
        <dbReference type="ARBA" id="ARBA00023186"/>
    </source>
</evidence>
<comment type="similarity">
    <text evidence="1">Belongs to the proteasome subunit p27 family.</text>
</comment>
<dbReference type="InterPro" id="IPR041489">
    <property type="entry name" value="PDZ_6"/>
</dbReference>
<sequence length="332" mass="37067">MGAKEEAKDLIAQRDRLDAEIEENFEVLKKNDSTMDSPLIDKEGFPFSHIDVYGVRQARHNIICLRIIGGHICVAVLGMTAKRLRRGIEEAIQKSHAEVREKENELSAGGSDMSGSVEINKRESEEEHASELPRPALVHRTSNKPFIKVTTVIANSPAAEGGLRADDLIIQYGDLHADNFKEMREVSAVTAKHEGEEAKDLIAQRDRLDAEIEENFEVLKKNDSTMDSPLIDKEGFPFSHIDVYGVRQARHNIICLRLLIIKFSLLSEVTSVCCSRNDRKALTERIEEAIQKSHAEVREKENELSAGGSDMSGSVEINKRGSEEEHASEVTV</sequence>
<dbReference type="PANTHER" id="PTHR12651">
    <property type="entry name" value="26S PROTEASOME NON-ATPASE REGULATORY SUBUNIT 9"/>
    <property type="match status" value="1"/>
</dbReference>
<accession>A0A0B1SPV1</accession>
<feature type="compositionally biased region" description="Basic and acidic residues" evidence="3">
    <location>
        <begin position="317"/>
        <end position="332"/>
    </location>
</feature>
<evidence type="ECO:0000256" key="3">
    <source>
        <dbReference type="SAM" id="MobiDB-lite"/>
    </source>
</evidence>
<dbReference type="OrthoDB" id="72325at2759"/>
<feature type="domain" description="PDZ" evidence="4">
    <location>
        <begin position="149"/>
        <end position="195"/>
    </location>
</feature>
<feature type="domain" description="Nas2 N-terminal" evidence="5">
    <location>
        <begin position="199"/>
        <end position="257"/>
    </location>
</feature>
<dbReference type="Pfam" id="PF18265">
    <property type="entry name" value="Nas2_N"/>
    <property type="match status" value="2"/>
</dbReference>
<dbReference type="GO" id="GO:0005737">
    <property type="term" value="C:cytoplasm"/>
    <property type="evidence" value="ECO:0007669"/>
    <property type="project" value="TreeGrafter"/>
</dbReference>
<evidence type="ECO:0000259" key="4">
    <source>
        <dbReference type="Pfam" id="PF17820"/>
    </source>
</evidence>
<dbReference type="PANTHER" id="PTHR12651:SF1">
    <property type="entry name" value="26S PROTEASOME NON-ATPASE REGULATORY SUBUNIT 9"/>
    <property type="match status" value="1"/>
</dbReference>
<gene>
    <name evidence="6" type="ORF">OESDEN_13256</name>
</gene>
<feature type="region of interest" description="Disordered" evidence="3">
    <location>
        <begin position="293"/>
        <end position="332"/>
    </location>
</feature>
<dbReference type="InterPro" id="IPR035269">
    <property type="entry name" value="PSMD9"/>
</dbReference>
<keyword evidence="2" id="KW-0143">Chaperone</keyword>
<dbReference type="SUPFAM" id="SSF50156">
    <property type="entry name" value="PDZ domain-like"/>
    <property type="match status" value="1"/>
</dbReference>
<dbReference type="AlphaFoldDB" id="A0A0B1SPV1"/>
<dbReference type="GO" id="GO:0005634">
    <property type="term" value="C:nucleus"/>
    <property type="evidence" value="ECO:0007669"/>
    <property type="project" value="TreeGrafter"/>
</dbReference>